<dbReference type="KEGG" id="vg:79712932"/>
<sequence>MESVSSFRIFTRGNSFVKIIKLTEMYLFTVYLYFCDPLIPSLLEPDSECAARIVNANRSIPAILGVGNFPQVAYSVIGSDVIDMVYLFP</sequence>
<dbReference type="RefSeq" id="YP_010746199.1">
    <property type="nucleotide sequence ID" value="NC_073177.1"/>
</dbReference>
<reference evidence="1 2" key="1">
    <citation type="submission" date="2019-11" db="EMBL/GenBank/DDBJ databases">
        <title>Analysis of Salmonella phage vB_StyS-sam.</title>
        <authorList>
            <person name="Sabzali S."/>
            <person name="Bouzari M."/>
        </authorList>
    </citation>
    <scope>NUCLEOTIDE SEQUENCE [LARGE SCALE GENOMIC DNA]</scope>
</reference>
<dbReference type="Proteomes" id="UP000332081">
    <property type="component" value="Segment"/>
</dbReference>
<keyword evidence="2" id="KW-1185">Reference proteome</keyword>
<proteinExistence type="predicted"/>
<dbReference type="GeneID" id="79712932"/>
<name>A0A5K7Y9I8_9CAUD</name>
<evidence type="ECO:0000313" key="2">
    <source>
        <dbReference type="Proteomes" id="UP000332081"/>
    </source>
</evidence>
<protein>
    <submittedName>
        <fullName evidence="1">Uncharacterized protein</fullName>
    </submittedName>
</protein>
<evidence type="ECO:0000313" key="1">
    <source>
        <dbReference type="EMBL" id="BBO65961.1"/>
    </source>
</evidence>
<accession>A0A5K7Y9I8</accession>
<dbReference type="EMBL" id="LC507823">
    <property type="protein sequence ID" value="BBO65961.1"/>
    <property type="molecule type" value="Genomic_DNA"/>
</dbReference>
<organism evidence="1 2">
    <name type="scientific">Salmonella phage vB_StyS-sam</name>
    <dbReference type="NCBI Taxonomy" id="2664131"/>
    <lineage>
        <taxon>Viruses</taxon>
        <taxon>Duplodnaviria</taxon>
        <taxon>Heunggongvirae</taxon>
        <taxon>Uroviricota</taxon>
        <taxon>Caudoviricetes</taxon>
        <taxon>Sarkviridae</taxon>
        <taxon>Guernseyvirinae</taxon>
        <taxon>Jerseyvirus</taxon>
        <taxon>Jerseyvirus vsam</taxon>
    </lineage>
</organism>